<feature type="domain" description="Tetrapyrrole methylase" evidence="7">
    <location>
        <begin position="277"/>
        <end position="484"/>
    </location>
</feature>
<keyword evidence="3" id="KW-0169">Cobalamin biosynthesis</keyword>
<dbReference type="CDD" id="cd03413">
    <property type="entry name" value="CbiK_C"/>
    <property type="match status" value="1"/>
</dbReference>
<dbReference type="CDD" id="cd03412">
    <property type="entry name" value="CbiK_N"/>
    <property type="match status" value="1"/>
</dbReference>
<evidence type="ECO:0000256" key="5">
    <source>
        <dbReference type="ARBA" id="ARBA00022679"/>
    </source>
</evidence>
<sequence length="508" mass="59119">MRNKDALVVISFGTSHMDTRKKTIEACENTIKKRFPEMDFYRAWTSKMIIKKLKKRDNEEIMYPDELLESLYLKGYKNIYIQSLHLICGEEYHKFLDIIEKHKSKFDKIVLGRPLLTSLEDYDYIADFIKNISEKDIKNQEEKEATLWMGHGSEHSAHSSYAALDYRVRRQETSAYIATVEGHPSLEDALYFLKKDKIKKLHLRPFLLVAGDHAKNDMAGEDKDSWRTVLEEEGFDVEIHLEGIGEFEYIQEKFLANLEEAIYKSAEEKKDKSKLSKFYGIGVGPGDSELLTLRAIKTLEEIDILYVPQAKENKKSTAQKIAQRYLKESLDIKERHFPMNYNIEEKNLAWDSISYEIKKDVESGKNVGFITLGDPMVYSTYVYLLERLIGKIEVETISGINSFIDIASANNFPLAMDRESLAVVSCTDNYEDISEVIDRFDSVVLMKVYKNFKEIIKMIEDKNLQDCFIMVSNSSMDNEIVYRDVEDIKKLEKVAYFTTILLNKKWKF</sequence>
<dbReference type="CDD" id="cd11645">
    <property type="entry name" value="Precorrin_2_C20_MT"/>
    <property type="match status" value="1"/>
</dbReference>
<dbReference type="GO" id="GO:0030788">
    <property type="term" value="F:precorrin-2 C20-methyltransferase activity"/>
    <property type="evidence" value="ECO:0007669"/>
    <property type="project" value="InterPro"/>
</dbReference>
<dbReference type="PANTHER" id="PTHR43467">
    <property type="entry name" value="COBALT-PRECORRIN-2 C(20)-METHYLTRANSFERASE"/>
    <property type="match status" value="1"/>
</dbReference>
<dbReference type="Proteomes" id="UP000241434">
    <property type="component" value="Unassembled WGS sequence"/>
</dbReference>
<dbReference type="NCBIfam" id="TIGR01467">
    <property type="entry name" value="cobI_cbiL"/>
    <property type="match status" value="1"/>
</dbReference>
<dbReference type="InterPro" id="IPR010388">
    <property type="entry name" value="Anaerobic_Co-chelatase"/>
</dbReference>
<dbReference type="InterPro" id="IPR012382">
    <property type="entry name" value="CobI/CbiL"/>
</dbReference>
<dbReference type="UniPathway" id="UPA00148"/>
<protein>
    <submittedName>
        <fullName evidence="8">Sirohydrochlorin cobaltochelatase</fullName>
    </submittedName>
</protein>
<keyword evidence="6" id="KW-0949">S-adenosyl-L-methionine</keyword>
<dbReference type="Pfam" id="PF06180">
    <property type="entry name" value="CbiK"/>
    <property type="match status" value="1"/>
</dbReference>
<dbReference type="InterPro" id="IPR014777">
    <property type="entry name" value="4pyrrole_Mease_sub1"/>
</dbReference>
<evidence type="ECO:0000313" key="9">
    <source>
        <dbReference type="Proteomes" id="UP000241434"/>
    </source>
</evidence>
<dbReference type="SUPFAM" id="SSF53790">
    <property type="entry name" value="Tetrapyrrole methylase"/>
    <property type="match status" value="1"/>
</dbReference>
<dbReference type="InterPro" id="IPR006364">
    <property type="entry name" value="CobI/CbiL/CobIJ_dom"/>
</dbReference>
<evidence type="ECO:0000259" key="7">
    <source>
        <dbReference type="Pfam" id="PF00590"/>
    </source>
</evidence>
<dbReference type="Gene3D" id="3.40.50.1400">
    <property type="match status" value="2"/>
</dbReference>
<dbReference type="GO" id="GO:0016852">
    <property type="term" value="F:sirohydrochlorin cobaltochelatase activity"/>
    <property type="evidence" value="ECO:0007669"/>
    <property type="project" value="InterPro"/>
</dbReference>
<accession>A0A2P7PYR6</accession>
<dbReference type="PANTHER" id="PTHR43467:SF2">
    <property type="entry name" value="COBALT-PRECORRIN-2 C(20)-METHYLTRANSFERASE"/>
    <property type="match status" value="1"/>
</dbReference>
<dbReference type="AlphaFoldDB" id="A0A2P7PYR6"/>
<dbReference type="InterPro" id="IPR035996">
    <property type="entry name" value="4pyrrol_Methylase_sf"/>
</dbReference>
<keyword evidence="5" id="KW-0808">Transferase</keyword>
<evidence type="ECO:0000256" key="2">
    <source>
        <dbReference type="ARBA" id="ARBA00005879"/>
    </source>
</evidence>
<dbReference type="Gene3D" id="3.40.1010.10">
    <property type="entry name" value="Cobalt-precorrin-4 Transmethylase, Domain 1"/>
    <property type="match status" value="1"/>
</dbReference>
<dbReference type="SUPFAM" id="SSF53800">
    <property type="entry name" value="Chelatase"/>
    <property type="match status" value="1"/>
</dbReference>
<reference evidence="8" key="1">
    <citation type="thesis" date="2015" institute="Rutgers" country="The State University of New Jersey, 14 College Farm Rd., New Brunswick, NJ, USA">
        <title>Ammonia toxicity in bacteria and its implications for treatment of and resource recovery from highly nitrogenous organic wastes.</title>
        <authorList>
            <person name="Luther A.K."/>
        </authorList>
    </citation>
    <scope>NUCLEOTIDE SEQUENCE</scope>
    <source>
        <strain evidence="8">RT-10B</strain>
    </source>
</reference>
<comment type="pathway">
    <text evidence="1">Cofactor biosynthesis; adenosylcobalamin biosynthesis.</text>
</comment>
<dbReference type="InterPro" id="IPR014776">
    <property type="entry name" value="4pyrrole_Mease_sub2"/>
</dbReference>
<evidence type="ECO:0000256" key="3">
    <source>
        <dbReference type="ARBA" id="ARBA00022573"/>
    </source>
</evidence>
<evidence type="ECO:0000256" key="6">
    <source>
        <dbReference type="ARBA" id="ARBA00022691"/>
    </source>
</evidence>
<dbReference type="Gene3D" id="3.30.950.10">
    <property type="entry name" value="Methyltransferase, Cobalt-precorrin-4 Transmethylase, Domain 2"/>
    <property type="match status" value="1"/>
</dbReference>
<evidence type="ECO:0000256" key="4">
    <source>
        <dbReference type="ARBA" id="ARBA00022603"/>
    </source>
</evidence>
<proteinExistence type="inferred from homology"/>
<gene>
    <name evidence="8" type="ORF">UF10_08275</name>
</gene>
<dbReference type="GO" id="GO:0019251">
    <property type="term" value="P:anaerobic cobalamin biosynthetic process"/>
    <property type="evidence" value="ECO:0007669"/>
    <property type="project" value="InterPro"/>
</dbReference>
<comment type="similarity">
    <text evidence="2">Belongs to the precorrin methyltransferase family.</text>
</comment>
<dbReference type="OrthoDB" id="9770331at2"/>
<dbReference type="GO" id="GO:0032259">
    <property type="term" value="P:methylation"/>
    <property type="evidence" value="ECO:0007669"/>
    <property type="project" value="UniProtKB-KW"/>
</dbReference>
<dbReference type="EMBL" id="JYGE01000007">
    <property type="protein sequence ID" value="PSJ30850.1"/>
    <property type="molecule type" value="Genomic_DNA"/>
</dbReference>
<evidence type="ECO:0000313" key="8">
    <source>
        <dbReference type="EMBL" id="PSJ30850.1"/>
    </source>
</evidence>
<dbReference type="Pfam" id="PF00590">
    <property type="entry name" value="TP_methylase"/>
    <property type="match status" value="1"/>
</dbReference>
<dbReference type="InterPro" id="IPR000878">
    <property type="entry name" value="4pyrrol_Mease"/>
</dbReference>
<dbReference type="RefSeq" id="WP_106777340.1">
    <property type="nucleotide sequence ID" value="NZ_JYGE01000007.1"/>
</dbReference>
<name>A0A2P7PYR6_9FIRM</name>
<evidence type="ECO:0000256" key="1">
    <source>
        <dbReference type="ARBA" id="ARBA00004953"/>
    </source>
</evidence>
<dbReference type="NCBIfam" id="NF004059">
    <property type="entry name" value="PRK05576.1-2"/>
    <property type="match status" value="1"/>
</dbReference>
<comment type="caution">
    <text evidence="8">The sequence shown here is derived from an EMBL/GenBank/DDBJ whole genome shotgun (WGS) entry which is preliminary data.</text>
</comment>
<organism evidence="8 9">
    <name type="scientific">Peptostreptococcus russellii</name>
    <dbReference type="NCBI Taxonomy" id="215200"/>
    <lineage>
        <taxon>Bacteria</taxon>
        <taxon>Bacillati</taxon>
        <taxon>Bacillota</taxon>
        <taxon>Clostridia</taxon>
        <taxon>Peptostreptococcales</taxon>
        <taxon>Peptostreptococcaceae</taxon>
        <taxon>Peptostreptococcus</taxon>
    </lineage>
</organism>
<keyword evidence="9" id="KW-1185">Reference proteome</keyword>
<keyword evidence="4" id="KW-0489">Methyltransferase</keyword>